<dbReference type="AlphaFoldDB" id="A0A135T508"/>
<feature type="region of interest" description="Disordered" evidence="1">
    <location>
        <begin position="63"/>
        <end position="97"/>
    </location>
</feature>
<dbReference type="Proteomes" id="UP000070121">
    <property type="component" value="Unassembled WGS sequence"/>
</dbReference>
<dbReference type="EMBL" id="JFFI01002110">
    <property type="protein sequence ID" value="KXH43213.1"/>
    <property type="molecule type" value="Genomic_DNA"/>
</dbReference>
<protein>
    <submittedName>
        <fullName evidence="2">Uncharacterized protein</fullName>
    </submittedName>
</protein>
<comment type="caution">
    <text evidence="2">The sequence shown here is derived from an EMBL/GenBank/DDBJ whole genome shotgun (WGS) entry which is preliminary data.</text>
</comment>
<gene>
    <name evidence="2" type="ORF">CSAL01_03494</name>
</gene>
<proteinExistence type="predicted"/>
<feature type="compositionally biased region" description="Polar residues" evidence="1">
    <location>
        <begin position="84"/>
        <end position="97"/>
    </location>
</feature>
<accession>A0A135T508</accession>
<keyword evidence="3" id="KW-1185">Reference proteome</keyword>
<sequence>MQAVIHELCRAAGSGDGGGRSSLYSYPDLLAVTSLGNHDKTSAELANSGTKFGMESVFANTGKKCPADSSNSNKSFRGARSIDGNHQSQYSPTQLLE</sequence>
<name>A0A135T508_9PEZI</name>
<organism evidence="2 3">
    <name type="scientific">Colletotrichum salicis</name>
    <dbReference type="NCBI Taxonomy" id="1209931"/>
    <lineage>
        <taxon>Eukaryota</taxon>
        <taxon>Fungi</taxon>
        <taxon>Dikarya</taxon>
        <taxon>Ascomycota</taxon>
        <taxon>Pezizomycotina</taxon>
        <taxon>Sordariomycetes</taxon>
        <taxon>Hypocreomycetidae</taxon>
        <taxon>Glomerellales</taxon>
        <taxon>Glomerellaceae</taxon>
        <taxon>Colletotrichum</taxon>
        <taxon>Colletotrichum acutatum species complex</taxon>
    </lineage>
</organism>
<evidence type="ECO:0000313" key="3">
    <source>
        <dbReference type="Proteomes" id="UP000070121"/>
    </source>
</evidence>
<evidence type="ECO:0000313" key="2">
    <source>
        <dbReference type="EMBL" id="KXH43213.1"/>
    </source>
</evidence>
<reference evidence="2 3" key="1">
    <citation type="submission" date="2014-02" db="EMBL/GenBank/DDBJ databases">
        <title>The genome sequence of Colletotrichum salicis CBS 607.94.</title>
        <authorList>
            <person name="Baroncelli R."/>
            <person name="Thon M.R."/>
        </authorList>
    </citation>
    <scope>NUCLEOTIDE SEQUENCE [LARGE SCALE GENOMIC DNA]</scope>
    <source>
        <strain evidence="2 3">CBS 607.94</strain>
    </source>
</reference>
<evidence type="ECO:0000256" key="1">
    <source>
        <dbReference type="SAM" id="MobiDB-lite"/>
    </source>
</evidence>